<reference evidence="2" key="1">
    <citation type="submission" date="2020-12" db="EMBL/GenBank/DDBJ databases">
        <title>Clostridium thailandense sp. nov., a novel acetogenic bacterium isolated from peat land soil in Thailand.</title>
        <authorList>
            <person name="Chaikitkaew S."/>
            <person name="Birkeland N.K."/>
        </authorList>
    </citation>
    <scope>NUCLEOTIDE SEQUENCE</scope>
    <source>
        <strain evidence="2">PL3</strain>
    </source>
</reference>
<dbReference type="AlphaFoldDB" id="A0A949TPX5"/>
<evidence type="ECO:0000259" key="1">
    <source>
        <dbReference type="Pfam" id="PF02589"/>
    </source>
</evidence>
<dbReference type="InterPro" id="IPR003741">
    <property type="entry name" value="LUD_dom"/>
</dbReference>
<dbReference type="PANTHER" id="PTHR36179">
    <property type="entry name" value="LUD_DOM DOMAIN-CONTAINING PROTEIN"/>
    <property type="match status" value="1"/>
</dbReference>
<dbReference type="Pfam" id="PF02589">
    <property type="entry name" value="LUD_dom"/>
    <property type="match status" value="1"/>
</dbReference>
<protein>
    <submittedName>
        <fullName evidence="2">Lactate utilization protein</fullName>
    </submittedName>
</protein>
<feature type="domain" description="LUD" evidence="1">
    <location>
        <begin position="17"/>
        <end position="210"/>
    </location>
</feature>
<sequence>MEINSEVKNWHNEALGQKVVEAFKKNDFDAIYFATADEAAAFIMEHVKPETKVGFGGSMTINGMKIQDKVRAAGGVVLDHGAAGLTPEEKLATARQELTSDLFLCSSNAVTLDGTLVNIDGMGNRVSAMTFGPKKVIIAVSVNKICKDEKAAFERLEGIASPMNNKRLSTPNPCTKTGTCMDCKVSSRICRVYSVLRRKPMVTDMTVVIIGERCGY</sequence>
<gene>
    <name evidence="2" type="ORF">I6U48_09985</name>
</gene>
<name>A0A949TPX5_9CLOT</name>
<dbReference type="Proteomes" id="UP000694308">
    <property type="component" value="Unassembled WGS sequence"/>
</dbReference>
<keyword evidence="3" id="KW-1185">Reference proteome</keyword>
<dbReference type="RefSeq" id="WP_218320269.1">
    <property type="nucleotide sequence ID" value="NZ_JAEEGC010000040.1"/>
</dbReference>
<evidence type="ECO:0000313" key="3">
    <source>
        <dbReference type="Proteomes" id="UP000694308"/>
    </source>
</evidence>
<accession>A0A949TPX5</accession>
<dbReference type="PIRSF" id="PIRSF020269">
    <property type="entry name" value="DUF1121"/>
    <property type="match status" value="1"/>
</dbReference>
<dbReference type="InterPro" id="IPR009501">
    <property type="entry name" value="UCP020269"/>
</dbReference>
<organism evidence="2 3">
    <name type="scientific">Clostridium thailandense</name>
    <dbReference type="NCBI Taxonomy" id="2794346"/>
    <lineage>
        <taxon>Bacteria</taxon>
        <taxon>Bacillati</taxon>
        <taxon>Bacillota</taxon>
        <taxon>Clostridia</taxon>
        <taxon>Eubacteriales</taxon>
        <taxon>Clostridiaceae</taxon>
        <taxon>Clostridium</taxon>
    </lineage>
</organism>
<evidence type="ECO:0000313" key="2">
    <source>
        <dbReference type="EMBL" id="MBV7273237.1"/>
    </source>
</evidence>
<dbReference type="EMBL" id="JAEEGC010000040">
    <property type="protein sequence ID" value="MBV7273237.1"/>
    <property type="molecule type" value="Genomic_DNA"/>
</dbReference>
<comment type="caution">
    <text evidence="2">The sequence shown here is derived from an EMBL/GenBank/DDBJ whole genome shotgun (WGS) entry which is preliminary data.</text>
</comment>
<dbReference type="PANTHER" id="PTHR36179:SF2">
    <property type="entry name" value="LUD DOMAIN-CONTAINING PROTEIN"/>
    <property type="match status" value="1"/>
</dbReference>
<proteinExistence type="predicted"/>